<dbReference type="EMBL" id="PQAP01000116">
    <property type="protein sequence ID" value="PWB71387.1"/>
    <property type="molecule type" value="Genomic_DNA"/>
</dbReference>
<dbReference type="Proteomes" id="UP000250918">
    <property type="component" value="Unassembled WGS sequence"/>
</dbReference>
<gene>
    <name evidence="1" type="ORF">C3F09_07940</name>
</gene>
<dbReference type="AlphaFoldDB" id="A0A855X5S3"/>
<evidence type="ECO:0000313" key="2">
    <source>
        <dbReference type="Proteomes" id="UP000250918"/>
    </source>
</evidence>
<proteinExistence type="predicted"/>
<organism evidence="1 2">
    <name type="scientific">candidate division GN15 bacterium</name>
    <dbReference type="NCBI Taxonomy" id="2072418"/>
    <lineage>
        <taxon>Bacteria</taxon>
        <taxon>candidate division GN15</taxon>
    </lineage>
</organism>
<evidence type="ECO:0000313" key="1">
    <source>
        <dbReference type="EMBL" id="PWB71387.1"/>
    </source>
</evidence>
<comment type="caution">
    <text evidence="1">The sequence shown here is derived from an EMBL/GenBank/DDBJ whole genome shotgun (WGS) entry which is preliminary data.</text>
</comment>
<reference evidence="1 2" key="1">
    <citation type="journal article" date="2018" name="ISME J.">
        <title>A methanotrophic archaeon couples anaerobic oxidation of methane to Fe(III) reduction.</title>
        <authorList>
            <person name="Cai C."/>
            <person name="Leu A.O."/>
            <person name="Xie G.J."/>
            <person name="Guo J."/>
            <person name="Feng Y."/>
            <person name="Zhao J.X."/>
            <person name="Tyson G.W."/>
            <person name="Yuan Z."/>
            <person name="Hu S."/>
        </authorList>
    </citation>
    <scope>NUCLEOTIDE SEQUENCE [LARGE SCALE GENOMIC DNA]</scope>
    <source>
        <strain evidence="1">FeB_12</strain>
    </source>
</reference>
<sequence length="181" mass="20076">MTPRKLCSVVIPDADVIISLHAIGRWEAVLNGYRVFVAKTVIEEADHFYNMRTTNPSIGTIEIRSQIATGKLDEFEVLASTSALLFAEGAKYGAPIIHDGEFECIAGVFTNTVPEARICLIDEAAIRYASLVGLRKDCISVEALLDSCGVNERVEYRLSERRFAKIADVANQERLDRLLRS</sequence>
<evidence type="ECO:0008006" key="3">
    <source>
        <dbReference type="Google" id="ProtNLM"/>
    </source>
</evidence>
<name>A0A855X5S3_9BACT</name>
<protein>
    <recommendedName>
        <fullName evidence="3">Nucleic acid-binding protein</fullName>
    </recommendedName>
</protein>
<accession>A0A855X5S3</accession>